<evidence type="ECO:0000313" key="3">
    <source>
        <dbReference type="Proteomes" id="UP000242638"/>
    </source>
</evidence>
<keyword evidence="3" id="KW-1185">Reference proteome</keyword>
<proteinExistence type="predicted"/>
<organism evidence="2 3">
    <name type="scientific">Poecilia reticulata</name>
    <name type="common">Guppy</name>
    <name type="synonym">Acanthophacelus reticulatus</name>
    <dbReference type="NCBI Taxonomy" id="8081"/>
    <lineage>
        <taxon>Eukaryota</taxon>
        <taxon>Metazoa</taxon>
        <taxon>Chordata</taxon>
        <taxon>Craniata</taxon>
        <taxon>Vertebrata</taxon>
        <taxon>Euteleostomi</taxon>
        <taxon>Actinopterygii</taxon>
        <taxon>Neopterygii</taxon>
        <taxon>Teleostei</taxon>
        <taxon>Neoteleostei</taxon>
        <taxon>Acanthomorphata</taxon>
        <taxon>Ovalentaria</taxon>
        <taxon>Atherinomorphae</taxon>
        <taxon>Cyprinodontiformes</taxon>
        <taxon>Poeciliidae</taxon>
        <taxon>Poeciliinae</taxon>
        <taxon>Poecilia</taxon>
    </lineage>
</organism>
<accession>A0A3P9PJN3</accession>
<feature type="compositionally biased region" description="Polar residues" evidence="1">
    <location>
        <begin position="13"/>
        <end position="23"/>
    </location>
</feature>
<evidence type="ECO:0000256" key="1">
    <source>
        <dbReference type="SAM" id="MobiDB-lite"/>
    </source>
</evidence>
<reference evidence="3" key="1">
    <citation type="submission" date="2013-11" db="EMBL/GenBank/DDBJ databases">
        <title>The genomic landscape of the Guanapo guppy.</title>
        <authorList>
            <person name="Kuenstner A."/>
            <person name="Dreyer C."/>
        </authorList>
    </citation>
    <scope>NUCLEOTIDE SEQUENCE</scope>
    <source>
        <strain evidence="3">Guanapo</strain>
    </source>
</reference>
<protein>
    <submittedName>
        <fullName evidence="2">Uncharacterized protein</fullName>
    </submittedName>
</protein>
<dbReference type="Proteomes" id="UP000242638">
    <property type="component" value="Unassembled WGS sequence"/>
</dbReference>
<reference evidence="2" key="3">
    <citation type="submission" date="2025-09" db="UniProtKB">
        <authorList>
            <consortium name="Ensembl"/>
        </authorList>
    </citation>
    <scope>IDENTIFICATION</scope>
    <source>
        <strain evidence="2">Guanapo</strain>
    </source>
</reference>
<feature type="region of interest" description="Disordered" evidence="1">
    <location>
        <begin position="1"/>
        <end position="31"/>
    </location>
</feature>
<reference evidence="2" key="2">
    <citation type="submission" date="2025-08" db="UniProtKB">
        <authorList>
            <consortium name="Ensembl"/>
        </authorList>
    </citation>
    <scope>IDENTIFICATION</scope>
    <source>
        <strain evidence="2">Guanapo</strain>
    </source>
</reference>
<dbReference type="Bgee" id="ENSPREG00000014865">
    <property type="expression patterns" value="Expressed in caudal fin and 1 other cell type or tissue"/>
</dbReference>
<name>A0A3P9PJN3_POERE</name>
<dbReference type="Ensembl" id="ENSPRET00000022224.1">
    <property type="protein sequence ID" value="ENSPREP00000021994.1"/>
    <property type="gene ID" value="ENSPREG00000014865.1"/>
</dbReference>
<sequence length="67" mass="7067">VKGAVNLEEEEAGQQTQKSTGTPTGRPAPGEHLLTTRLVLGSRAAMRSYSSILDWSMSAFSSQVASS</sequence>
<dbReference type="AlphaFoldDB" id="A0A3P9PJN3"/>
<evidence type="ECO:0000313" key="2">
    <source>
        <dbReference type="Ensembl" id="ENSPREP00000021994.1"/>
    </source>
</evidence>